<dbReference type="Proteomes" id="UP000240760">
    <property type="component" value="Unassembled WGS sequence"/>
</dbReference>
<evidence type="ECO:0000313" key="2">
    <source>
        <dbReference type="Proteomes" id="UP000240760"/>
    </source>
</evidence>
<gene>
    <name evidence="1" type="ORF">M440DRAFT_225916</name>
</gene>
<organism evidence="1 2">
    <name type="scientific">Trichoderma longibrachiatum ATCC 18648</name>
    <dbReference type="NCBI Taxonomy" id="983965"/>
    <lineage>
        <taxon>Eukaryota</taxon>
        <taxon>Fungi</taxon>
        <taxon>Dikarya</taxon>
        <taxon>Ascomycota</taxon>
        <taxon>Pezizomycotina</taxon>
        <taxon>Sordariomycetes</taxon>
        <taxon>Hypocreomycetidae</taxon>
        <taxon>Hypocreales</taxon>
        <taxon>Hypocreaceae</taxon>
        <taxon>Trichoderma</taxon>
    </lineage>
</organism>
<accession>A0A2T4CBV1</accession>
<name>A0A2T4CBV1_TRILO</name>
<keyword evidence="2" id="KW-1185">Reference proteome</keyword>
<reference evidence="1 2" key="1">
    <citation type="submission" date="2016-07" db="EMBL/GenBank/DDBJ databases">
        <title>Multiple horizontal gene transfer events from other fungi enriched the ability of initially mycotrophic Trichoderma (Ascomycota) to feed on dead plant biomass.</title>
        <authorList>
            <consortium name="DOE Joint Genome Institute"/>
            <person name="Aerts A."/>
            <person name="Atanasova L."/>
            <person name="Chenthamara K."/>
            <person name="Zhang J."/>
            <person name="Grujic M."/>
            <person name="Henrissat B."/>
            <person name="Kuo A."/>
            <person name="Salamov A."/>
            <person name="Lipzen A."/>
            <person name="Labutti K."/>
            <person name="Barry K."/>
            <person name="Miao Y."/>
            <person name="Rahimi M.J."/>
            <person name="Shen Q."/>
            <person name="Grigoriev I.V."/>
            <person name="Kubicek C.P."/>
            <person name="Druzhinina I.S."/>
        </authorList>
    </citation>
    <scope>NUCLEOTIDE SEQUENCE [LARGE SCALE GENOMIC DNA]</scope>
    <source>
        <strain evidence="1 2">ATCC 18648</strain>
    </source>
</reference>
<protein>
    <submittedName>
        <fullName evidence="1">Uncharacterized protein</fullName>
    </submittedName>
</protein>
<dbReference type="AlphaFoldDB" id="A0A2T4CBV1"/>
<dbReference type="EMBL" id="KZ679128">
    <property type="protein sequence ID" value="PTB79002.1"/>
    <property type="molecule type" value="Genomic_DNA"/>
</dbReference>
<sequence length="199" mass="20660">MNAKSLRLSRHAASQLAKTVTAHNAGVISAEQSSPAPVLSSRLVWPAQPTPRSRASLGGPSISWARDGARTEALTAASDAVLEGRPAASPCIRLPGPRHRCFAPSDGFPCPPPGRPVTPPLLAVSGSIRPPPPDFVQYHLARISNMKMQAGVALAGKPPAARRCPVPHGGLLDAGLTARPLLPSSTSSWADPLDKAVVH</sequence>
<evidence type="ECO:0000313" key="1">
    <source>
        <dbReference type="EMBL" id="PTB79002.1"/>
    </source>
</evidence>
<proteinExistence type="predicted"/>